<proteinExistence type="predicted"/>
<dbReference type="GO" id="GO:0006351">
    <property type="term" value="P:DNA-templated transcription"/>
    <property type="evidence" value="ECO:0007669"/>
    <property type="project" value="InterPro"/>
</dbReference>
<dbReference type="Pfam" id="PF04082">
    <property type="entry name" value="Fungal_trans"/>
    <property type="match status" value="1"/>
</dbReference>
<evidence type="ECO:0000313" key="6">
    <source>
        <dbReference type="Proteomes" id="UP000266234"/>
    </source>
</evidence>
<dbReference type="GO" id="GO:0005634">
    <property type="term" value="C:nucleus"/>
    <property type="evidence" value="ECO:0007669"/>
    <property type="project" value="UniProtKB-SubCell"/>
</dbReference>
<evidence type="ECO:0000256" key="2">
    <source>
        <dbReference type="ARBA" id="ARBA00023242"/>
    </source>
</evidence>
<comment type="subcellular location">
    <subcellularLocation>
        <location evidence="1">Nucleus</location>
    </subcellularLocation>
</comment>
<dbReference type="AlphaFoldDB" id="A0A395T836"/>
<sequence length="664" mass="75131">MGEGAQRKECNREWPCNGCQKRKVADKCRFKDTNQPATEKVAVDRQRKSRVNNKNSPESLDTEPVGTTSEGIDALGYTPSHLLFNLTSRHEITKATTKDFVKNPNSFPQLERALRIIPSKPYTDTIIHNFLNNVNYHYYIIYPPSFLEQYQHWWASRAESRPLSVQWTCLLLTVCACSSQYTDVELQAKLEAGLGNPIQRISEQCHEAARELASAVPVGYSNLVNIQQLLHSCYWFKSKARFVECWHVLNAAIREAQELSMHKEAKAETLSEFELEMRRRVWCILDTWDWQISTLLGRPVIIDRNDCDVPLPSLSLEGYQCSPLTHMKMQSDLIRQISGRFGHTKNVVAHADVREYQKIVEAWVNTFPPPLSVHNPDRSLDASYPWIVLHRHMICTDAFTMLLQPIRGFLTRPFAIRSLETELQIRSDGIDYCLELMLSLRGFFDHVYPRDAKYHFVLFCIFDVSTVLCSAVLHDEQHTLPRRDDVYKAIDEAHAMLQSLSTMTKSAKASYGILTRIIQRLPRTARTYNVSGTSPKTLAPYVSETAASPQIVPPVGVLHAHNSPPAAGFSPSPINIPTPGMPSPVYSLANVPTTTGDFTAPATYVGPPQCGDWQPQLYMQDSATFVPTEFPSEGAIFANISDEELGELANVWNYQSLDFSFINS</sequence>
<dbReference type="InterPro" id="IPR007219">
    <property type="entry name" value="XnlR_reg_dom"/>
</dbReference>
<dbReference type="GO" id="GO:0008270">
    <property type="term" value="F:zinc ion binding"/>
    <property type="evidence" value="ECO:0007669"/>
    <property type="project" value="InterPro"/>
</dbReference>
<dbReference type="InterPro" id="IPR050613">
    <property type="entry name" value="Sec_Metabolite_Reg"/>
</dbReference>
<dbReference type="STRING" id="694270.A0A395T836"/>
<gene>
    <name evidence="5" type="ORF">FLONG3_1524</name>
</gene>
<feature type="region of interest" description="Disordered" evidence="3">
    <location>
        <begin position="31"/>
        <end position="71"/>
    </location>
</feature>
<dbReference type="SMART" id="SM00906">
    <property type="entry name" value="Fungal_trans"/>
    <property type="match status" value="1"/>
</dbReference>
<evidence type="ECO:0000256" key="1">
    <source>
        <dbReference type="ARBA" id="ARBA00004123"/>
    </source>
</evidence>
<keyword evidence="2" id="KW-0539">Nucleus</keyword>
<reference evidence="5 6" key="1">
    <citation type="journal article" date="2018" name="PLoS Pathog.">
        <title>Evolution of structural diversity of trichothecenes, a family of toxins produced by plant pathogenic and entomopathogenic fungi.</title>
        <authorList>
            <person name="Proctor R.H."/>
            <person name="McCormick S.P."/>
            <person name="Kim H.S."/>
            <person name="Cardoza R.E."/>
            <person name="Stanley A.M."/>
            <person name="Lindo L."/>
            <person name="Kelly A."/>
            <person name="Brown D.W."/>
            <person name="Lee T."/>
            <person name="Vaughan M.M."/>
            <person name="Alexander N.J."/>
            <person name="Busman M."/>
            <person name="Gutierrez S."/>
        </authorList>
    </citation>
    <scope>NUCLEOTIDE SEQUENCE [LARGE SCALE GENOMIC DNA]</scope>
    <source>
        <strain evidence="5 6">NRRL 20695</strain>
    </source>
</reference>
<keyword evidence="6" id="KW-1185">Reference proteome</keyword>
<dbReference type="PANTHER" id="PTHR31001">
    <property type="entry name" value="UNCHARACTERIZED TRANSCRIPTIONAL REGULATORY PROTEIN"/>
    <property type="match status" value="1"/>
</dbReference>
<feature type="compositionally biased region" description="Polar residues" evidence="3">
    <location>
        <begin position="52"/>
        <end position="70"/>
    </location>
</feature>
<dbReference type="EMBL" id="PXOG01000032">
    <property type="protein sequence ID" value="RGP80375.1"/>
    <property type="molecule type" value="Genomic_DNA"/>
</dbReference>
<name>A0A395T836_9HYPO</name>
<dbReference type="Proteomes" id="UP000266234">
    <property type="component" value="Unassembled WGS sequence"/>
</dbReference>
<dbReference type="PANTHER" id="PTHR31001:SF84">
    <property type="entry name" value="FUNGAL SPECIFIC TRANSCRIPTION FACTOR"/>
    <property type="match status" value="1"/>
</dbReference>
<comment type="caution">
    <text evidence="5">The sequence shown here is derived from an EMBL/GenBank/DDBJ whole genome shotgun (WGS) entry which is preliminary data.</text>
</comment>
<organism evidence="5 6">
    <name type="scientific">Fusarium longipes</name>
    <dbReference type="NCBI Taxonomy" id="694270"/>
    <lineage>
        <taxon>Eukaryota</taxon>
        <taxon>Fungi</taxon>
        <taxon>Dikarya</taxon>
        <taxon>Ascomycota</taxon>
        <taxon>Pezizomycotina</taxon>
        <taxon>Sordariomycetes</taxon>
        <taxon>Hypocreomycetidae</taxon>
        <taxon>Hypocreales</taxon>
        <taxon>Nectriaceae</taxon>
        <taxon>Fusarium</taxon>
    </lineage>
</organism>
<protein>
    <recommendedName>
        <fullName evidence="4">Xylanolytic transcriptional activator regulatory domain-containing protein</fullName>
    </recommendedName>
</protein>
<evidence type="ECO:0000256" key="3">
    <source>
        <dbReference type="SAM" id="MobiDB-lite"/>
    </source>
</evidence>
<evidence type="ECO:0000259" key="4">
    <source>
        <dbReference type="SMART" id="SM00906"/>
    </source>
</evidence>
<dbReference type="GO" id="GO:0003677">
    <property type="term" value="F:DNA binding"/>
    <property type="evidence" value="ECO:0007669"/>
    <property type="project" value="InterPro"/>
</dbReference>
<dbReference type="CDD" id="cd12148">
    <property type="entry name" value="fungal_TF_MHR"/>
    <property type="match status" value="1"/>
</dbReference>
<dbReference type="OrthoDB" id="5344325at2759"/>
<accession>A0A395T836</accession>
<evidence type="ECO:0000313" key="5">
    <source>
        <dbReference type="EMBL" id="RGP80375.1"/>
    </source>
</evidence>
<feature type="domain" description="Xylanolytic transcriptional activator regulatory" evidence="4">
    <location>
        <begin position="245"/>
        <end position="318"/>
    </location>
</feature>